<dbReference type="PROSITE" id="PS50157">
    <property type="entry name" value="ZINC_FINGER_C2H2_2"/>
    <property type="match status" value="5"/>
</dbReference>
<dbReference type="GO" id="GO:0008270">
    <property type="term" value="F:zinc ion binding"/>
    <property type="evidence" value="ECO:0007669"/>
    <property type="project" value="UniProtKB-KW"/>
</dbReference>
<feature type="domain" description="C2H2-type" evidence="8">
    <location>
        <begin position="166"/>
        <end position="193"/>
    </location>
</feature>
<proteinExistence type="predicted"/>
<keyword evidence="1" id="KW-0479">Metal-binding</keyword>
<dbReference type="InterPro" id="IPR036236">
    <property type="entry name" value="Znf_C2H2_sf"/>
</dbReference>
<keyword evidence="3 6" id="KW-0863">Zinc-finger</keyword>
<dbReference type="GO" id="GO:0042802">
    <property type="term" value="F:identical protein binding"/>
    <property type="evidence" value="ECO:0007669"/>
    <property type="project" value="UniProtKB-ARBA"/>
</dbReference>
<keyword evidence="4" id="KW-0862">Zinc</keyword>
<evidence type="ECO:0000256" key="1">
    <source>
        <dbReference type="ARBA" id="ARBA00022723"/>
    </source>
</evidence>
<accession>A0A8C1JY83</accession>
<sequence>MTFLFSSPPSCMPLLVSHVHKQWSNYLMVLKEEGQELIEMEDKYQIKNQHDFTTGETPLSCSQTEISSSRKMDQKTGSSSYFTCQQCGKCISKKEGIKRHMRTHIGEKHYACQQCGKHFSKKEAIKTHMRIHTGEKPYTCPQCGKSFSQKVTLKSHIRIHTGERPFICPQCGKSFTHSGNLGDHMSVHTGEKPYSCQQCGKSFNRKSSLNCHMTVHSGESLFTCQQMCTFCVQCANCMYVHRGGYFFKHNMDFDISYILIYCLYLILIPPLCLFVFSVLCSPPPP</sequence>
<evidence type="ECO:0000256" key="7">
    <source>
        <dbReference type="SAM" id="Phobius"/>
    </source>
</evidence>
<feature type="transmembrane region" description="Helical" evidence="7">
    <location>
        <begin position="258"/>
        <end position="279"/>
    </location>
</feature>
<evidence type="ECO:0000256" key="6">
    <source>
        <dbReference type="PROSITE-ProRule" id="PRU00042"/>
    </source>
</evidence>
<protein>
    <recommendedName>
        <fullName evidence="8">C2H2-type domain-containing protein</fullName>
    </recommendedName>
</protein>
<dbReference type="PROSITE" id="PS00028">
    <property type="entry name" value="ZINC_FINGER_C2H2_1"/>
    <property type="match status" value="5"/>
</dbReference>
<keyword evidence="5" id="KW-0539">Nucleus</keyword>
<evidence type="ECO:0000256" key="4">
    <source>
        <dbReference type="ARBA" id="ARBA00022833"/>
    </source>
</evidence>
<evidence type="ECO:0000313" key="10">
    <source>
        <dbReference type="Proteomes" id="UP000694427"/>
    </source>
</evidence>
<dbReference type="GO" id="GO:0000981">
    <property type="term" value="F:DNA-binding transcription factor activity, RNA polymerase II-specific"/>
    <property type="evidence" value="ECO:0007669"/>
    <property type="project" value="TreeGrafter"/>
</dbReference>
<dbReference type="PANTHER" id="PTHR24388">
    <property type="entry name" value="ZINC FINGER PROTEIN"/>
    <property type="match status" value="1"/>
</dbReference>
<dbReference type="Proteomes" id="UP000694427">
    <property type="component" value="Unplaced"/>
</dbReference>
<dbReference type="PANTHER" id="PTHR24388:SF50">
    <property type="entry name" value="ZINC FINGER PROTEIN 646"/>
    <property type="match status" value="1"/>
</dbReference>
<feature type="domain" description="C2H2-type" evidence="8">
    <location>
        <begin position="82"/>
        <end position="109"/>
    </location>
</feature>
<dbReference type="InterPro" id="IPR050527">
    <property type="entry name" value="Snail/Krueppel_Znf"/>
</dbReference>
<feature type="domain" description="C2H2-type" evidence="8">
    <location>
        <begin position="110"/>
        <end position="137"/>
    </location>
</feature>
<dbReference type="InterPro" id="IPR013087">
    <property type="entry name" value="Znf_C2H2_type"/>
</dbReference>
<keyword evidence="7" id="KW-1133">Transmembrane helix</keyword>
<evidence type="ECO:0000313" key="9">
    <source>
        <dbReference type="Ensembl" id="ENSCCRP00010039317.1"/>
    </source>
</evidence>
<dbReference type="SMART" id="SM00355">
    <property type="entry name" value="ZnF_C2H2"/>
    <property type="match status" value="5"/>
</dbReference>
<dbReference type="Ensembl" id="ENSCCRT00010043180.1">
    <property type="protein sequence ID" value="ENSCCRP00010039317.1"/>
    <property type="gene ID" value="ENSCCRG00010016784.1"/>
</dbReference>
<dbReference type="GO" id="GO:0005634">
    <property type="term" value="C:nucleus"/>
    <property type="evidence" value="ECO:0007669"/>
    <property type="project" value="UniProtKB-SubCell"/>
</dbReference>
<dbReference type="Pfam" id="PF13465">
    <property type="entry name" value="zf-H2C2_2"/>
    <property type="match status" value="1"/>
</dbReference>
<organism evidence="9 10">
    <name type="scientific">Cyprinus carpio</name>
    <name type="common">Common carp</name>
    <dbReference type="NCBI Taxonomy" id="7962"/>
    <lineage>
        <taxon>Eukaryota</taxon>
        <taxon>Metazoa</taxon>
        <taxon>Chordata</taxon>
        <taxon>Craniata</taxon>
        <taxon>Vertebrata</taxon>
        <taxon>Euteleostomi</taxon>
        <taxon>Actinopterygii</taxon>
        <taxon>Neopterygii</taxon>
        <taxon>Teleostei</taxon>
        <taxon>Ostariophysi</taxon>
        <taxon>Cypriniformes</taxon>
        <taxon>Cyprinidae</taxon>
        <taxon>Cyprininae</taxon>
        <taxon>Cyprinus</taxon>
    </lineage>
</organism>
<feature type="domain" description="C2H2-type" evidence="8">
    <location>
        <begin position="194"/>
        <end position="221"/>
    </location>
</feature>
<keyword evidence="7" id="KW-0812">Transmembrane</keyword>
<dbReference type="Gene3D" id="3.30.160.60">
    <property type="entry name" value="Classic Zinc Finger"/>
    <property type="match status" value="5"/>
</dbReference>
<dbReference type="SUPFAM" id="SSF57667">
    <property type="entry name" value="beta-beta-alpha zinc fingers"/>
    <property type="match status" value="3"/>
</dbReference>
<reference evidence="9" key="1">
    <citation type="submission" date="2025-08" db="UniProtKB">
        <authorList>
            <consortium name="Ensembl"/>
        </authorList>
    </citation>
    <scope>IDENTIFICATION</scope>
</reference>
<evidence type="ECO:0000256" key="5">
    <source>
        <dbReference type="ARBA" id="ARBA00023242"/>
    </source>
</evidence>
<reference evidence="9" key="2">
    <citation type="submission" date="2025-09" db="UniProtKB">
        <authorList>
            <consortium name="Ensembl"/>
        </authorList>
    </citation>
    <scope>IDENTIFICATION</scope>
</reference>
<evidence type="ECO:0000256" key="2">
    <source>
        <dbReference type="ARBA" id="ARBA00022737"/>
    </source>
</evidence>
<evidence type="ECO:0000259" key="8">
    <source>
        <dbReference type="PROSITE" id="PS50157"/>
    </source>
</evidence>
<keyword evidence="10" id="KW-1185">Reference proteome</keyword>
<feature type="domain" description="C2H2-type" evidence="8">
    <location>
        <begin position="138"/>
        <end position="165"/>
    </location>
</feature>
<dbReference type="GO" id="GO:0000978">
    <property type="term" value="F:RNA polymerase II cis-regulatory region sequence-specific DNA binding"/>
    <property type="evidence" value="ECO:0007669"/>
    <property type="project" value="TreeGrafter"/>
</dbReference>
<dbReference type="AlphaFoldDB" id="A0A8C1JY83"/>
<dbReference type="Pfam" id="PF00096">
    <property type="entry name" value="zf-C2H2"/>
    <property type="match status" value="3"/>
</dbReference>
<evidence type="ECO:0000256" key="3">
    <source>
        <dbReference type="ARBA" id="ARBA00022771"/>
    </source>
</evidence>
<keyword evidence="7" id="KW-0472">Membrane</keyword>
<name>A0A8C1JY83_CYPCA</name>
<keyword evidence="2" id="KW-0677">Repeat</keyword>